<proteinExistence type="predicted"/>
<keyword evidence="1" id="KW-0812">Transmembrane</keyword>
<reference evidence="2 3" key="1">
    <citation type="journal article" date="2018" name="Mol. Biol. Evol.">
        <title>Broad Genomic Sampling Reveals a Smut Pathogenic Ancestry of the Fungal Clade Ustilaginomycotina.</title>
        <authorList>
            <person name="Kijpornyongpan T."/>
            <person name="Mondo S.J."/>
            <person name="Barry K."/>
            <person name="Sandor L."/>
            <person name="Lee J."/>
            <person name="Lipzen A."/>
            <person name="Pangilinan J."/>
            <person name="LaButti K."/>
            <person name="Hainaut M."/>
            <person name="Henrissat B."/>
            <person name="Grigoriev I.V."/>
            <person name="Spatafora J.W."/>
            <person name="Aime M.C."/>
        </authorList>
    </citation>
    <scope>NUCLEOTIDE SEQUENCE [LARGE SCALE GENOMIC DNA]</scope>
    <source>
        <strain evidence="2 3">MCA 3645</strain>
    </source>
</reference>
<feature type="transmembrane region" description="Helical" evidence="1">
    <location>
        <begin position="45"/>
        <end position="63"/>
    </location>
</feature>
<gene>
    <name evidence="2" type="ORF">BCV70DRAFT_114304</name>
</gene>
<sequence length="111" mass="12904">MKTSGFFEPPPRLEEVMLNRARQFYICVCTACFSDSMLDQPLERMYWIPAFCFVCFSSSLFLLHAQIQPTIMLSAIPQLTYRKRAPSHRKAQLQSDHTCNRNQVAMHNDVT</sequence>
<dbReference type="EMBL" id="KZ819194">
    <property type="protein sequence ID" value="PWY99875.1"/>
    <property type="molecule type" value="Genomic_DNA"/>
</dbReference>
<protein>
    <submittedName>
        <fullName evidence="2">Uncharacterized protein</fullName>
    </submittedName>
</protein>
<keyword evidence="3" id="KW-1185">Reference proteome</keyword>
<dbReference type="InParanoid" id="A0A317XNN5"/>
<evidence type="ECO:0000313" key="2">
    <source>
        <dbReference type="EMBL" id="PWY99875.1"/>
    </source>
</evidence>
<accession>A0A317XNN5</accession>
<dbReference type="Proteomes" id="UP000246740">
    <property type="component" value="Unassembled WGS sequence"/>
</dbReference>
<keyword evidence="1" id="KW-1133">Transmembrane helix</keyword>
<evidence type="ECO:0000256" key="1">
    <source>
        <dbReference type="SAM" id="Phobius"/>
    </source>
</evidence>
<evidence type="ECO:0000313" key="3">
    <source>
        <dbReference type="Proteomes" id="UP000246740"/>
    </source>
</evidence>
<dbReference type="AlphaFoldDB" id="A0A317XNN5"/>
<organism evidence="2 3">
    <name type="scientific">Testicularia cyperi</name>
    <dbReference type="NCBI Taxonomy" id="1882483"/>
    <lineage>
        <taxon>Eukaryota</taxon>
        <taxon>Fungi</taxon>
        <taxon>Dikarya</taxon>
        <taxon>Basidiomycota</taxon>
        <taxon>Ustilaginomycotina</taxon>
        <taxon>Ustilaginomycetes</taxon>
        <taxon>Ustilaginales</taxon>
        <taxon>Anthracoideaceae</taxon>
        <taxon>Testicularia</taxon>
    </lineage>
</organism>
<keyword evidence="1" id="KW-0472">Membrane</keyword>
<name>A0A317XNN5_9BASI</name>